<reference evidence="5" key="4">
    <citation type="journal article" date="2012" name="PLoS ONE">
        <title>Sequence of Two Plasmids from Clostridium perfringens Chicken Necrotic Enteritis Isolates and Comparison with C. perfringens Conjugative Plasmids.</title>
        <authorList>
            <person name="Parreira V.R."/>
            <person name="Costa M."/>
            <person name="Eikmeyer F."/>
            <person name="Blom J."/>
            <person name="Prescott J.F."/>
        </authorList>
    </citation>
    <scope>NUCLEOTIDE SEQUENCE</scope>
    <source>
        <strain evidence="5">NE_10</strain>
        <plasmid evidence="5">pNetB-NE10</plasmid>
    </source>
</reference>
<feature type="domain" description="GGDEF" evidence="2">
    <location>
        <begin position="219"/>
        <end position="350"/>
    </location>
</feature>
<keyword evidence="1" id="KW-1133">Transmembrane helix</keyword>
<evidence type="ECO:0000313" key="5">
    <source>
        <dbReference type="EMBL" id="AFV15050.1"/>
    </source>
</evidence>
<feature type="transmembrane region" description="Helical" evidence="1">
    <location>
        <begin position="55"/>
        <end position="75"/>
    </location>
</feature>
<feature type="transmembrane region" description="Helical" evidence="1">
    <location>
        <begin position="104"/>
        <end position="120"/>
    </location>
</feature>
<geneLocation type="plasmid" evidence="4">
    <name>pJIR3536</name>
</geneLocation>
<dbReference type="GO" id="GO:1902201">
    <property type="term" value="P:negative regulation of bacterial-type flagellum-dependent cell motility"/>
    <property type="evidence" value="ECO:0007669"/>
    <property type="project" value="TreeGrafter"/>
</dbReference>
<dbReference type="PROSITE" id="PS50887">
    <property type="entry name" value="GGDEF"/>
    <property type="match status" value="1"/>
</dbReference>
<dbReference type="InterPro" id="IPR000160">
    <property type="entry name" value="GGDEF_dom"/>
</dbReference>
<reference evidence="6 7" key="5">
    <citation type="journal article" date="2018" name="BMC Genomics">
        <title>Whole genome analysis reveals the diversity and evolutionary relationships between necrotic enteritis-causing strains of Clostridium perfringens.</title>
        <authorList>
            <person name="Lacey J.A."/>
            <person name="Allnutt T.R."/>
            <person name="Vezina B."/>
            <person name="Van T.T.H."/>
            <person name="Stent T."/>
            <person name="Han X."/>
            <person name="Rood J.I."/>
            <person name="Wade B."/>
            <person name="Keyburn A.L."/>
            <person name="Seeman T."/>
            <person name="Chen H."/>
            <person name="Haring V."/>
            <person name="Johanesen P.A."/>
            <person name="Lyras D."/>
            <person name="Moore R.J."/>
        </authorList>
    </citation>
    <scope>NUCLEOTIDE SEQUENCE [LARGE SCALE GENOMIC DNA]</scope>
    <source>
        <strain evidence="6 7">EUR-NE15</strain>
    </source>
</reference>
<dbReference type="EMBL" id="PJTB01000014">
    <property type="protein sequence ID" value="PWX36507.1"/>
    <property type="molecule type" value="Genomic_DNA"/>
</dbReference>
<reference evidence="4" key="2">
    <citation type="journal article" date="2011" name="MBio">
        <title>Necrotic Enteritis-Derived Clostridium perfringens Strain with Three Closely Related Independently Conjugative Toxin and Antibiotic Resistance Plasmids.</title>
        <authorList>
            <person name="Bannam T.L."/>
            <person name="Yan X.X."/>
            <person name="Harrison P.F."/>
            <person name="Seemann T."/>
            <person name="Keyburn A.L."/>
            <person name="Stubenrauch C."/>
            <person name="Weeramantri L.H."/>
            <person name="Cheung J.K."/>
            <person name="McClane B.A."/>
            <person name="Boyce J.D."/>
            <person name="Moore R.J."/>
            <person name="Rood J.I."/>
        </authorList>
    </citation>
    <scope>NUCLEOTIDE SEQUENCE</scope>
    <source>
        <strain evidence="4">EHE-NE18</strain>
        <plasmid evidence="4">pJIR3536</plasmid>
    </source>
</reference>
<dbReference type="InterPro" id="IPR050469">
    <property type="entry name" value="Diguanylate_Cyclase"/>
</dbReference>
<dbReference type="NCBIfam" id="TIGR00254">
    <property type="entry name" value="GGDEF"/>
    <property type="match status" value="1"/>
</dbReference>
<dbReference type="CDD" id="cd01949">
    <property type="entry name" value="GGDEF"/>
    <property type="match status" value="1"/>
</dbReference>
<gene>
    <name evidence="3" type="ORF">CP4_3478</name>
    <name evidence="6" type="ORF">CYK91_15665</name>
    <name evidence="5" type="ORF">pNetB-NE10_44</name>
    <name evidence="4" type="ORF">pNetB_00044</name>
</gene>
<accession>F8UNK8</accession>
<organism evidence="3">
    <name type="scientific">Clostridium perfringens</name>
    <dbReference type="NCBI Taxonomy" id="1502"/>
    <lineage>
        <taxon>Bacteria</taxon>
        <taxon>Bacillati</taxon>
        <taxon>Bacillota</taxon>
        <taxon>Clostridia</taxon>
        <taxon>Eubacteriales</taxon>
        <taxon>Clostridiaceae</taxon>
        <taxon>Clostridium</taxon>
    </lineage>
</organism>
<geneLocation type="plasmid" evidence="5">
    <name>pNetB-NE10</name>
</geneLocation>
<dbReference type="PANTHER" id="PTHR45138">
    <property type="entry name" value="REGULATORY COMPONENTS OF SENSORY TRANSDUCTION SYSTEM"/>
    <property type="match status" value="1"/>
</dbReference>
<dbReference type="InterPro" id="IPR043128">
    <property type="entry name" value="Rev_trsase/Diguanyl_cyclase"/>
</dbReference>
<dbReference type="AlphaFoldDB" id="F8UNK8"/>
<dbReference type="GO" id="GO:0043709">
    <property type="term" value="P:cell adhesion involved in single-species biofilm formation"/>
    <property type="evidence" value="ECO:0007669"/>
    <property type="project" value="TreeGrafter"/>
</dbReference>
<keyword evidence="3" id="KW-0614">Plasmid</keyword>
<dbReference type="EMBL" id="JQ655731">
    <property type="protein sequence ID" value="AFV15050.1"/>
    <property type="molecule type" value="Genomic_DNA"/>
</dbReference>
<feature type="transmembrane region" description="Helical" evidence="1">
    <location>
        <begin position="154"/>
        <end position="175"/>
    </location>
</feature>
<dbReference type="Gene3D" id="3.30.70.270">
    <property type="match status" value="1"/>
</dbReference>
<dbReference type="Proteomes" id="UP000247117">
    <property type="component" value="Unassembled WGS sequence"/>
</dbReference>
<dbReference type="EMBL" id="JF837812">
    <property type="protein sequence ID" value="AEJ34216.1"/>
    <property type="molecule type" value="Genomic_DNA"/>
</dbReference>
<dbReference type="RefSeq" id="WP_015141763.1">
    <property type="nucleotide sequence ID" value="NC_019688.1"/>
</dbReference>
<keyword evidence="1" id="KW-0812">Transmembrane</keyword>
<name>F8UNK8_CLOPF</name>
<keyword evidence="1" id="KW-0472">Membrane</keyword>
<dbReference type="SMART" id="SM00267">
    <property type="entry name" value="GGDEF"/>
    <property type="match status" value="1"/>
</dbReference>
<evidence type="ECO:0000313" key="3">
    <source>
        <dbReference type="EMBL" id="AEJ34216.1"/>
    </source>
</evidence>
<dbReference type="PANTHER" id="PTHR45138:SF9">
    <property type="entry name" value="DIGUANYLATE CYCLASE DGCM-RELATED"/>
    <property type="match status" value="1"/>
</dbReference>
<dbReference type="GO" id="GO:0005886">
    <property type="term" value="C:plasma membrane"/>
    <property type="evidence" value="ECO:0007669"/>
    <property type="project" value="TreeGrafter"/>
</dbReference>
<reference evidence="3" key="1">
    <citation type="journal article" date="2010" name="PLoS ONE">
        <title>Identification of novel pathogenicity loci in Clostridium perfringens strains that cause avian necrotic enteritis.</title>
        <authorList>
            <person name="Lepp D."/>
            <person name="Roxas B."/>
            <person name="Parreira V.R."/>
            <person name="Marri P.R."/>
            <person name="Rosey E.L."/>
            <person name="Gong J."/>
            <person name="Songer J.G."/>
            <person name="Vedantam G."/>
            <person name="Prescott J.F."/>
        </authorList>
    </citation>
    <scope>NUCLEOTIDE SEQUENCE</scope>
    <source>
        <strain evidence="3">CP4</strain>
        <plasmid evidence="3">pCP4netB</plasmid>
    </source>
</reference>
<feature type="transmembrane region" description="Helical" evidence="1">
    <location>
        <begin position="24"/>
        <end position="43"/>
    </location>
</feature>
<evidence type="ECO:0000256" key="1">
    <source>
        <dbReference type="SAM" id="Phobius"/>
    </source>
</evidence>
<dbReference type="InterPro" id="IPR029787">
    <property type="entry name" value="Nucleotide_cyclase"/>
</dbReference>
<geneLocation type="plasmid" evidence="3">
    <name>pCP4netB</name>
</geneLocation>
<dbReference type="Pfam" id="PF00990">
    <property type="entry name" value="GGDEF"/>
    <property type="match status" value="1"/>
</dbReference>
<dbReference type="EMBL" id="JN689219">
    <property type="protein sequence ID" value="AEP95020.1"/>
    <property type="molecule type" value="Genomic_DNA"/>
</dbReference>
<evidence type="ECO:0000313" key="6">
    <source>
        <dbReference type="EMBL" id="PWX36507.1"/>
    </source>
</evidence>
<sequence length="350" mass="40847">MFIKNLKNYSDDILNYIIYAQKNLSKWIFIFFISYGALSYIINLNFKVSIIQNKLGYYLECITSLLGYYLFGVYLKKNKKYSFIIAYLNIFFILLFLEFQYFTSYNLLICIIMASAVTIIGPSYYYFSTIAIILIIDTFLTIFNYGGTIPSIQILNYIIDNLLVLSFSTGINMYFTKIKYTDIILKNKLTFLSETDSLTKLLNRKAAKDFITKCSNKLTPSAMFIIDLDNFKLVNDIFGHMQGDFLLCEVAFKFKKLFKNTKCISRLGGDEFMIFLPEFKDKEYIIHKAKEIINLFPIYVCHENKKIEVTCSIGIAISKEYDENLYENLYKEADLAMYKAKNLGKNQFVI</sequence>
<feature type="transmembrane region" description="Helical" evidence="1">
    <location>
        <begin position="126"/>
        <end position="147"/>
    </location>
</feature>
<evidence type="ECO:0000259" key="2">
    <source>
        <dbReference type="PROSITE" id="PS50887"/>
    </source>
</evidence>
<protein>
    <submittedName>
        <fullName evidence="3">Diguanylate cyclase/phosphodiesterase with PAS/PAC sensor</fullName>
    </submittedName>
    <submittedName>
        <fullName evidence="4">GGDEF domain-containing protein</fullName>
    </submittedName>
    <submittedName>
        <fullName evidence="5">Sensory box/GGDEF family protein</fullName>
    </submittedName>
</protein>
<dbReference type="SUPFAM" id="SSF55073">
    <property type="entry name" value="Nucleotide cyclase"/>
    <property type="match status" value="1"/>
</dbReference>
<evidence type="ECO:0000313" key="4">
    <source>
        <dbReference type="EMBL" id="AEP95020.1"/>
    </source>
</evidence>
<dbReference type="GO" id="GO:0052621">
    <property type="term" value="F:diguanylate cyclase activity"/>
    <property type="evidence" value="ECO:0007669"/>
    <property type="project" value="TreeGrafter"/>
</dbReference>
<evidence type="ECO:0000313" key="7">
    <source>
        <dbReference type="Proteomes" id="UP000247117"/>
    </source>
</evidence>
<proteinExistence type="predicted"/>
<reference evidence="3" key="3">
    <citation type="submission" date="2011-04" db="EMBL/GenBank/DDBJ databases">
        <authorList>
            <person name="Lepp D."/>
            <person name="Roxas B."/>
            <person name="Parreira V.R."/>
            <person name="Marri P.R."/>
            <person name="Rosey E.L."/>
            <person name="Gong J."/>
            <person name="Songer J.G."/>
            <person name="Vedantam G."/>
            <person name="Prescott J.F."/>
        </authorList>
    </citation>
    <scope>NUCLEOTIDE SEQUENCE</scope>
    <source>
        <strain evidence="3">CP4</strain>
        <plasmid evidence="3">pCP4netB</plasmid>
    </source>
</reference>